<keyword evidence="2" id="KW-1185">Reference proteome</keyword>
<proteinExistence type="predicted"/>
<comment type="caution">
    <text evidence="1">The sequence shown here is derived from an EMBL/GenBank/DDBJ whole genome shotgun (WGS) entry which is preliminary data.</text>
</comment>
<dbReference type="Proteomes" id="UP000078397">
    <property type="component" value="Unassembled WGS sequence"/>
</dbReference>
<dbReference type="RefSeq" id="XP_018138871.1">
    <property type="nucleotide sequence ID" value="XM_018281796.1"/>
</dbReference>
<dbReference type="GeneID" id="28845790"/>
<sequence length="76" mass="8607">MHDVCSSYFLKSGHVEREDRMNRVDWAVGQSCPPDKVSSPDDLVQEYSVVYRSVEYGPGRCFMIYSLGVEGRGLNT</sequence>
<accession>A0A179F6M9</accession>
<evidence type="ECO:0000313" key="2">
    <source>
        <dbReference type="Proteomes" id="UP000078397"/>
    </source>
</evidence>
<dbReference type="KEGG" id="pchm:VFPPC_02085"/>
<protein>
    <submittedName>
        <fullName evidence="1">Uncharacterized protein</fullName>
    </submittedName>
</protein>
<dbReference type="AlphaFoldDB" id="A0A179F6M9"/>
<evidence type="ECO:0000313" key="1">
    <source>
        <dbReference type="EMBL" id="OAQ61062.1"/>
    </source>
</evidence>
<gene>
    <name evidence="1" type="ORF">VFPPC_02085</name>
</gene>
<dbReference type="EMBL" id="LSBJ02000001">
    <property type="protein sequence ID" value="OAQ61062.1"/>
    <property type="molecule type" value="Genomic_DNA"/>
</dbReference>
<reference evidence="1 2" key="1">
    <citation type="journal article" date="2016" name="PLoS Pathog.">
        <title>Biosynthesis of antibiotic leucinostatins in bio-control fungus Purpureocillium lilacinum and their inhibition on phytophthora revealed by genome mining.</title>
        <authorList>
            <person name="Wang G."/>
            <person name="Liu Z."/>
            <person name="Lin R."/>
            <person name="Li E."/>
            <person name="Mao Z."/>
            <person name="Ling J."/>
            <person name="Yang Y."/>
            <person name="Yin W.B."/>
            <person name="Xie B."/>
        </authorList>
    </citation>
    <scope>NUCLEOTIDE SEQUENCE [LARGE SCALE GENOMIC DNA]</scope>
    <source>
        <strain evidence="1">170</strain>
    </source>
</reference>
<organism evidence="1 2">
    <name type="scientific">Pochonia chlamydosporia 170</name>
    <dbReference type="NCBI Taxonomy" id="1380566"/>
    <lineage>
        <taxon>Eukaryota</taxon>
        <taxon>Fungi</taxon>
        <taxon>Dikarya</taxon>
        <taxon>Ascomycota</taxon>
        <taxon>Pezizomycotina</taxon>
        <taxon>Sordariomycetes</taxon>
        <taxon>Hypocreomycetidae</taxon>
        <taxon>Hypocreales</taxon>
        <taxon>Clavicipitaceae</taxon>
        <taxon>Pochonia</taxon>
    </lineage>
</organism>
<name>A0A179F6M9_METCM</name>